<protein>
    <submittedName>
        <fullName evidence="4">TetR/AcrR family transcriptional regulator</fullName>
    </submittedName>
</protein>
<dbReference type="SUPFAM" id="SSF46689">
    <property type="entry name" value="Homeodomain-like"/>
    <property type="match status" value="1"/>
</dbReference>
<accession>A0ABS5PPP0</accession>
<dbReference type="RefSeq" id="WP_213236749.1">
    <property type="nucleotide sequence ID" value="NZ_JAHBCL010000014.1"/>
</dbReference>
<dbReference type="EMBL" id="JAHBCL010000014">
    <property type="protein sequence ID" value="MBS7526887.1"/>
    <property type="molecule type" value="Genomic_DNA"/>
</dbReference>
<evidence type="ECO:0000313" key="4">
    <source>
        <dbReference type="EMBL" id="MBS7526887.1"/>
    </source>
</evidence>
<evidence type="ECO:0000256" key="1">
    <source>
        <dbReference type="ARBA" id="ARBA00023125"/>
    </source>
</evidence>
<feature type="domain" description="HTH tetR-type" evidence="3">
    <location>
        <begin position="10"/>
        <end position="70"/>
    </location>
</feature>
<name>A0ABS5PPP0_9FIRM</name>
<dbReference type="PANTHER" id="PTHR43479:SF11">
    <property type="entry name" value="ACREF_ENVCD OPERON REPRESSOR-RELATED"/>
    <property type="match status" value="1"/>
</dbReference>
<reference evidence="4 5" key="1">
    <citation type="submission" date="2021-05" db="EMBL/GenBank/DDBJ databases">
        <title>Fusibacter ferrireducens sp. nov., an anaerobic, sulfur- and Fe-reducing bacterium isolated from the mangrove sediment.</title>
        <authorList>
            <person name="Qiu D."/>
        </authorList>
    </citation>
    <scope>NUCLEOTIDE SEQUENCE [LARGE SCALE GENOMIC DNA]</scope>
    <source>
        <strain evidence="4 5">DSM 12116</strain>
    </source>
</reference>
<keyword evidence="1 2" id="KW-0238">DNA-binding</keyword>
<feature type="DNA-binding region" description="H-T-H motif" evidence="2">
    <location>
        <begin position="33"/>
        <end position="52"/>
    </location>
</feature>
<sequence length="183" mass="21509">MIIENKNNGTRSKKRLTDALLRLMTNYIYSEITITQICQEAQLSRKTFYRLFRTKDDIINELIVDMHAQLISKIEARHSCVYQEIAFTYFEFWHAHKALLLLIKKQDVPFDFDDISRINAMEIYHLVKSDKSSHVSEHNMQYVLAYCIGGLNSMLLQWVDQGALLTPKELTQLLKYTLETPLF</sequence>
<proteinExistence type="predicted"/>
<dbReference type="InterPro" id="IPR039532">
    <property type="entry name" value="TetR_C_Firmicutes"/>
</dbReference>
<dbReference type="InterPro" id="IPR009057">
    <property type="entry name" value="Homeodomain-like_sf"/>
</dbReference>
<dbReference type="Proteomes" id="UP000746471">
    <property type="component" value="Unassembled WGS sequence"/>
</dbReference>
<evidence type="ECO:0000259" key="3">
    <source>
        <dbReference type="PROSITE" id="PS50977"/>
    </source>
</evidence>
<dbReference type="InterPro" id="IPR050624">
    <property type="entry name" value="HTH-type_Tx_Regulator"/>
</dbReference>
<dbReference type="Pfam" id="PF00440">
    <property type="entry name" value="TetR_N"/>
    <property type="match status" value="1"/>
</dbReference>
<dbReference type="PANTHER" id="PTHR43479">
    <property type="entry name" value="ACREF/ENVCD OPERON REPRESSOR-RELATED"/>
    <property type="match status" value="1"/>
</dbReference>
<dbReference type="PROSITE" id="PS50977">
    <property type="entry name" value="HTH_TETR_2"/>
    <property type="match status" value="1"/>
</dbReference>
<gene>
    <name evidence="4" type="ORF">KHM83_09375</name>
</gene>
<dbReference type="Gene3D" id="1.10.357.10">
    <property type="entry name" value="Tetracycline Repressor, domain 2"/>
    <property type="match status" value="1"/>
</dbReference>
<evidence type="ECO:0000256" key="2">
    <source>
        <dbReference type="PROSITE-ProRule" id="PRU00335"/>
    </source>
</evidence>
<keyword evidence="5" id="KW-1185">Reference proteome</keyword>
<dbReference type="Pfam" id="PF14278">
    <property type="entry name" value="TetR_C_8"/>
    <property type="match status" value="1"/>
</dbReference>
<evidence type="ECO:0000313" key="5">
    <source>
        <dbReference type="Proteomes" id="UP000746471"/>
    </source>
</evidence>
<dbReference type="InterPro" id="IPR001647">
    <property type="entry name" value="HTH_TetR"/>
</dbReference>
<comment type="caution">
    <text evidence="4">The sequence shown here is derived from an EMBL/GenBank/DDBJ whole genome shotgun (WGS) entry which is preliminary data.</text>
</comment>
<organism evidence="4 5">
    <name type="scientific">Fusibacter paucivorans</name>
    <dbReference type="NCBI Taxonomy" id="76009"/>
    <lineage>
        <taxon>Bacteria</taxon>
        <taxon>Bacillati</taxon>
        <taxon>Bacillota</taxon>
        <taxon>Clostridia</taxon>
        <taxon>Eubacteriales</taxon>
        <taxon>Eubacteriales Family XII. Incertae Sedis</taxon>
        <taxon>Fusibacter</taxon>
    </lineage>
</organism>